<name>A0A8H5C6F9_9AGAR</name>
<dbReference type="GO" id="GO:0003824">
    <property type="term" value="F:catalytic activity"/>
    <property type="evidence" value="ECO:0007669"/>
    <property type="project" value="InterPro"/>
</dbReference>
<keyword evidence="3" id="KW-1185">Reference proteome</keyword>
<evidence type="ECO:0000313" key="2">
    <source>
        <dbReference type="EMBL" id="KAF5335018.1"/>
    </source>
</evidence>
<feature type="domain" description="Endonuclease/exonuclease/phosphatase" evidence="1">
    <location>
        <begin position="63"/>
        <end position="210"/>
    </location>
</feature>
<evidence type="ECO:0000259" key="1">
    <source>
        <dbReference type="Pfam" id="PF03372"/>
    </source>
</evidence>
<organism evidence="2 3">
    <name type="scientific">Tetrapyrgos nigripes</name>
    <dbReference type="NCBI Taxonomy" id="182062"/>
    <lineage>
        <taxon>Eukaryota</taxon>
        <taxon>Fungi</taxon>
        <taxon>Dikarya</taxon>
        <taxon>Basidiomycota</taxon>
        <taxon>Agaricomycotina</taxon>
        <taxon>Agaricomycetes</taxon>
        <taxon>Agaricomycetidae</taxon>
        <taxon>Agaricales</taxon>
        <taxon>Marasmiineae</taxon>
        <taxon>Marasmiaceae</taxon>
        <taxon>Tetrapyrgos</taxon>
    </lineage>
</organism>
<reference evidence="2 3" key="1">
    <citation type="journal article" date="2020" name="ISME J.">
        <title>Uncovering the hidden diversity of litter-decomposition mechanisms in mushroom-forming fungi.</title>
        <authorList>
            <person name="Floudas D."/>
            <person name="Bentzer J."/>
            <person name="Ahren D."/>
            <person name="Johansson T."/>
            <person name="Persson P."/>
            <person name="Tunlid A."/>
        </authorList>
    </citation>
    <scope>NUCLEOTIDE SEQUENCE [LARGE SCALE GENOMIC DNA]</scope>
    <source>
        <strain evidence="2 3">CBS 291.85</strain>
    </source>
</reference>
<comment type="caution">
    <text evidence="2">The sequence shown here is derived from an EMBL/GenBank/DDBJ whole genome shotgun (WGS) entry which is preliminary data.</text>
</comment>
<sequence>MGDLADYTWLRQGNQKAVDETVDQLASELRRKLDLKRGHHPLNFDSSTTPSIEHHPLILNIWSWNVNGHFDTNLSHPNFSKLFDGIDVFFIQETHCYANGGNVPTPPGFTLYSHACAHLDLAHPWGDVAISVCSYLNPHVHDDFSRPDLLTIEVNGTLLMNTYVLPHRSHLNWRDWTNIDPWLFLLSKICLPLILLGDLNACTSFSWGSPNHPTQISLDSKQPDKHGKQLLQCLAACDTFILNGSEGIPGDHFSCTEHQSARISVDDECHKIYGVATIHPAPHPPVLVHVTSVCKNAGQPNAVMGSSVFFGDGNAFNLSKHVPGDQSHDHAILYAMLLT</sequence>
<dbReference type="AlphaFoldDB" id="A0A8H5C6F9"/>
<dbReference type="InterPro" id="IPR005135">
    <property type="entry name" value="Endo/exonuclease/phosphatase"/>
</dbReference>
<gene>
    <name evidence="2" type="ORF">D9758_016189</name>
</gene>
<evidence type="ECO:0000313" key="3">
    <source>
        <dbReference type="Proteomes" id="UP000559256"/>
    </source>
</evidence>
<accession>A0A8H5C6F9</accession>
<dbReference type="Proteomes" id="UP000559256">
    <property type="component" value="Unassembled WGS sequence"/>
</dbReference>
<dbReference type="EMBL" id="JAACJM010000249">
    <property type="protein sequence ID" value="KAF5335018.1"/>
    <property type="molecule type" value="Genomic_DNA"/>
</dbReference>
<protein>
    <recommendedName>
        <fullName evidence="1">Endonuclease/exonuclease/phosphatase domain-containing protein</fullName>
    </recommendedName>
</protein>
<proteinExistence type="predicted"/>
<dbReference type="OrthoDB" id="3051112at2759"/>
<dbReference type="InterPro" id="IPR036691">
    <property type="entry name" value="Endo/exonu/phosph_ase_sf"/>
</dbReference>
<dbReference type="Pfam" id="PF03372">
    <property type="entry name" value="Exo_endo_phos"/>
    <property type="match status" value="1"/>
</dbReference>
<dbReference type="SUPFAM" id="SSF56219">
    <property type="entry name" value="DNase I-like"/>
    <property type="match status" value="1"/>
</dbReference>
<dbReference type="Gene3D" id="3.60.10.10">
    <property type="entry name" value="Endonuclease/exonuclease/phosphatase"/>
    <property type="match status" value="1"/>
</dbReference>